<keyword evidence="2" id="KW-0378">Hydrolase</keyword>
<feature type="domain" description="Peptidase S1" evidence="1">
    <location>
        <begin position="63"/>
        <end position="307"/>
    </location>
</feature>
<gene>
    <name evidence="2" type="ORF">GF068_22670</name>
</gene>
<evidence type="ECO:0000313" key="2">
    <source>
        <dbReference type="EMBL" id="MRG94700.1"/>
    </source>
</evidence>
<dbReference type="GO" id="GO:0004252">
    <property type="term" value="F:serine-type endopeptidase activity"/>
    <property type="evidence" value="ECO:0007669"/>
    <property type="project" value="InterPro"/>
</dbReference>
<dbReference type="InterPro" id="IPR051333">
    <property type="entry name" value="CLIP_Serine_Protease"/>
</dbReference>
<dbReference type="PROSITE" id="PS50240">
    <property type="entry name" value="TRYPSIN_DOM"/>
    <property type="match status" value="1"/>
</dbReference>
<dbReference type="OrthoDB" id="267336at2"/>
<evidence type="ECO:0000259" key="1">
    <source>
        <dbReference type="PROSITE" id="PS50240"/>
    </source>
</evidence>
<dbReference type="GO" id="GO:0006508">
    <property type="term" value="P:proteolysis"/>
    <property type="evidence" value="ECO:0007669"/>
    <property type="project" value="UniProtKB-KW"/>
</dbReference>
<dbReference type="Gene3D" id="2.40.10.10">
    <property type="entry name" value="Trypsin-like serine proteases"/>
    <property type="match status" value="1"/>
</dbReference>
<dbReference type="InterPro" id="IPR001314">
    <property type="entry name" value="Peptidase_S1A"/>
</dbReference>
<dbReference type="EMBL" id="WJIE01000006">
    <property type="protein sequence ID" value="MRG94700.1"/>
    <property type="molecule type" value="Genomic_DNA"/>
</dbReference>
<dbReference type="InterPro" id="IPR009003">
    <property type="entry name" value="Peptidase_S1_PA"/>
</dbReference>
<dbReference type="PANTHER" id="PTHR24260:SF136">
    <property type="entry name" value="GH08193P-RELATED"/>
    <property type="match status" value="1"/>
</dbReference>
<keyword evidence="3" id="KW-1185">Reference proteome</keyword>
<dbReference type="PRINTS" id="PR00722">
    <property type="entry name" value="CHYMOTRYPSIN"/>
</dbReference>
<protein>
    <submittedName>
        <fullName evidence="2">Trypsin-like serine protease</fullName>
    </submittedName>
</protein>
<dbReference type="PANTHER" id="PTHR24260">
    <property type="match status" value="1"/>
</dbReference>
<dbReference type="SMART" id="SM00020">
    <property type="entry name" value="Tryp_SPc"/>
    <property type="match status" value="1"/>
</dbReference>
<evidence type="ECO:0000313" key="3">
    <source>
        <dbReference type="Proteomes" id="UP000440224"/>
    </source>
</evidence>
<dbReference type="Pfam" id="PF00089">
    <property type="entry name" value="Trypsin"/>
    <property type="match status" value="1"/>
</dbReference>
<keyword evidence="2" id="KW-0645">Protease</keyword>
<name>A0A6N7PW86_9BACT</name>
<dbReference type="InterPro" id="IPR001254">
    <property type="entry name" value="Trypsin_dom"/>
</dbReference>
<accession>A0A6N7PW86</accession>
<dbReference type="InterPro" id="IPR043504">
    <property type="entry name" value="Peptidase_S1_PA_chymotrypsin"/>
</dbReference>
<proteinExistence type="predicted"/>
<dbReference type="Proteomes" id="UP000440224">
    <property type="component" value="Unassembled WGS sequence"/>
</dbReference>
<sequence>MSRFFFWFVSGSVDGIPPSLRTREALASVLNRREPRSSPPSSLGARLASGLPWATVFVSTSLLVGCAGPGKRPIATPASHRQAEDRPFVFQPPVDLDVENKVNAVVRIVGDVTCTGTLIAEDLVLTAHHCVSQRDEDGTVQNHDKDPESLTVELGGDDLPWGEVTVRAIVSPDCGYVAGEGDIAILVLSRKLVGVPTLSPRIEEAPSPNEAIYPIGFGRCALSRGPIHRIERSGGPISKVRARDFFAVASVCPGDSGGPAYSPKTQDVVGVVSASVMDGDEMTAAPSIFVRLDAWRELFAAAREIANGTSPSELPPFRSCQR</sequence>
<reference evidence="2 3" key="1">
    <citation type="submission" date="2019-10" db="EMBL/GenBank/DDBJ databases">
        <title>A soil myxobacterium in the family Polyangiaceae.</title>
        <authorList>
            <person name="Li Y."/>
            <person name="Wang J."/>
        </authorList>
    </citation>
    <scope>NUCLEOTIDE SEQUENCE [LARGE SCALE GENOMIC DNA]</scope>
    <source>
        <strain evidence="2 3">DSM 14734</strain>
    </source>
</reference>
<dbReference type="AlphaFoldDB" id="A0A6N7PW86"/>
<organism evidence="2 3">
    <name type="scientific">Polyangium spumosum</name>
    <dbReference type="NCBI Taxonomy" id="889282"/>
    <lineage>
        <taxon>Bacteria</taxon>
        <taxon>Pseudomonadati</taxon>
        <taxon>Myxococcota</taxon>
        <taxon>Polyangia</taxon>
        <taxon>Polyangiales</taxon>
        <taxon>Polyangiaceae</taxon>
        <taxon>Polyangium</taxon>
    </lineage>
</organism>
<dbReference type="SUPFAM" id="SSF50494">
    <property type="entry name" value="Trypsin-like serine proteases"/>
    <property type="match status" value="1"/>
</dbReference>
<comment type="caution">
    <text evidence="2">The sequence shown here is derived from an EMBL/GenBank/DDBJ whole genome shotgun (WGS) entry which is preliminary data.</text>
</comment>